<dbReference type="AlphaFoldDB" id="F6D5E2"/>
<keyword evidence="1" id="KW-0812">Transmembrane</keyword>
<keyword evidence="1" id="KW-0472">Membrane</keyword>
<dbReference type="EMBL" id="CP002772">
    <property type="protein sequence ID" value="AEG18883.1"/>
    <property type="molecule type" value="Genomic_DNA"/>
</dbReference>
<feature type="transmembrane region" description="Helical" evidence="1">
    <location>
        <begin position="5"/>
        <end position="21"/>
    </location>
</feature>
<evidence type="ECO:0000313" key="3">
    <source>
        <dbReference type="EMBL" id="AEG18883.1"/>
    </source>
</evidence>
<dbReference type="GeneID" id="10669384"/>
<dbReference type="PANTHER" id="PTHR43032">
    <property type="entry name" value="PROTEIN-METHIONINE-SULFOXIDE REDUCTASE"/>
    <property type="match status" value="1"/>
</dbReference>
<dbReference type="InterPro" id="IPR036374">
    <property type="entry name" value="OxRdtase_Mopterin-bd_sf"/>
</dbReference>
<evidence type="ECO:0000259" key="2">
    <source>
        <dbReference type="Pfam" id="PF00174"/>
    </source>
</evidence>
<dbReference type="Proteomes" id="UP000009231">
    <property type="component" value="Chromosome"/>
</dbReference>
<reference evidence="3 4" key="1">
    <citation type="journal article" date="2014" name="Int. J. Syst. Evol. Microbiol.">
        <title>Methanobacterium paludis sp. nov. and a novel strain of Methanobacterium lacus isolated from northern peatlands.</title>
        <authorList>
            <person name="Cadillo-Quiroz H."/>
            <person name="Brauer S.L."/>
            <person name="Goodson N."/>
            <person name="Yavitt J.B."/>
            <person name="Zinder S.H."/>
        </authorList>
    </citation>
    <scope>NUCLEOTIDE SEQUENCE [LARGE SCALE GENOMIC DNA]</scope>
    <source>
        <strain evidence="4">DSM 25820 / JCM 18151 / SWAN1</strain>
    </source>
</reference>
<evidence type="ECO:0000313" key="4">
    <source>
        <dbReference type="Proteomes" id="UP000009231"/>
    </source>
</evidence>
<name>F6D5E2_METPW</name>
<dbReference type="Pfam" id="PF00174">
    <property type="entry name" value="Oxidored_molyb"/>
    <property type="match status" value="1"/>
</dbReference>
<dbReference type="OrthoDB" id="24039at2157"/>
<keyword evidence="4" id="KW-1185">Reference proteome</keyword>
<organism evidence="3 4">
    <name type="scientific">Methanobacterium paludis (strain DSM 25820 / JCM 18151 / SWAN1)</name>
    <dbReference type="NCBI Taxonomy" id="868131"/>
    <lineage>
        <taxon>Archaea</taxon>
        <taxon>Methanobacteriati</taxon>
        <taxon>Methanobacteriota</taxon>
        <taxon>Methanomada group</taxon>
        <taxon>Methanobacteria</taxon>
        <taxon>Methanobacteriales</taxon>
        <taxon>Methanobacteriaceae</taxon>
        <taxon>Methanobacterium</taxon>
    </lineage>
</organism>
<dbReference type="SUPFAM" id="SSF56524">
    <property type="entry name" value="Oxidoreductase molybdopterin-binding domain"/>
    <property type="match status" value="1"/>
</dbReference>
<keyword evidence="1" id="KW-1133">Transmembrane helix</keyword>
<gene>
    <name evidence="3" type="ordered locus">MSWAN_1874</name>
</gene>
<feature type="domain" description="Oxidoreductase molybdopterin-binding" evidence="2">
    <location>
        <begin position="62"/>
        <end position="203"/>
    </location>
</feature>
<dbReference type="Gene3D" id="3.90.420.10">
    <property type="entry name" value="Oxidoreductase, molybdopterin-binding domain"/>
    <property type="match status" value="1"/>
</dbReference>
<sequence>MNKKVVIMIVILLGISIYFVAEEYQKDKAVKLDAVEVRNYQGEDLSSVNDFRENSIKGPQYINITNYRLEVTGLVQNPKNYTYSDVINHQNYEKVVKLNCVEGWDVNILWKGILVSDLIDEAKPLPNGNMVIFYAYDNYSTSFPLDYFQSNKILLAYKMNNATIPPERGFPFQLVAQDKWGYKWIKWVTKIEISNDSSYKGYWESRGYSASGDLNKSFLG</sequence>
<dbReference type="eggNOG" id="arCOG00266">
    <property type="taxonomic scope" value="Archaea"/>
</dbReference>
<protein>
    <submittedName>
        <fullName evidence="3">Oxidoreductase molybdopterin binding protein</fullName>
    </submittedName>
</protein>
<dbReference type="PANTHER" id="PTHR43032:SF2">
    <property type="entry name" value="BLL0505 PROTEIN"/>
    <property type="match status" value="1"/>
</dbReference>
<dbReference type="KEGG" id="mew:MSWAN_1874"/>
<dbReference type="HOGENOM" id="CLU_094953_1_0_2"/>
<dbReference type="InterPro" id="IPR000572">
    <property type="entry name" value="OxRdtase_Mopterin-bd_dom"/>
</dbReference>
<evidence type="ECO:0000256" key="1">
    <source>
        <dbReference type="SAM" id="Phobius"/>
    </source>
</evidence>
<dbReference type="RefSeq" id="WP_013826382.1">
    <property type="nucleotide sequence ID" value="NC_015574.1"/>
</dbReference>
<accession>F6D5E2</accession>
<dbReference type="STRING" id="868131.MSWAN_1874"/>
<dbReference type="CDD" id="cd00321">
    <property type="entry name" value="SO_family_Moco"/>
    <property type="match status" value="1"/>
</dbReference>
<proteinExistence type="predicted"/>